<keyword evidence="5 10" id="KW-0812">Transmembrane</keyword>
<keyword evidence="6 10" id="KW-1133">Transmembrane helix</keyword>
<dbReference type="OMA" id="FYSWGRW"/>
<evidence type="ECO:0000256" key="10">
    <source>
        <dbReference type="SAM" id="Phobius"/>
    </source>
</evidence>
<dbReference type="InterPro" id="IPR001193">
    <property type="entry name" value="MBTPS2"/>
</dbReference>
<dbReference type="GO" id="GO:1905897">
    <property type="term" value="P:regulation of response to endoplasmic reticulum stress"/>
    <property type="evidence" value="ECO:0007669"/>
    <property type="project" value="TreeGrafter"/>
</dbReference>
<evidence type="ECO:0000256" key="8">
    <source>
        <dbReference type="ARBA" id="ARBA00032658"/>
    </source>
</evidence>
<dbReference type="GO" id="GO:0016020">
    <property type="term" value="C:membrane"/>
    <property type="evidence" value="ECO:0007669"/>
    <property type="project" value="InterPro"/>
</dbReference>
<proteinExistence type="predicted"/>
<evidence type="ECO:0000256" key="4">
    <source>
        <dbReference type="ARBA" id="ARBA00014400"/>
    </source>
</evidence>
<dbReference type="GO" id="GO:0012505">
    <property type="term" value="C:endomembrane system"/>
    <property type="evidence" value="ECO:0007669"/>
    <property type="project" value="UniProtKB-SubCell"/>
</dbReference>
<comment type="subcellular location">
    <subcellularLocation>
        <location evidence="2">Endomembrane system</location>
        <topology evidence="2">Multi-pass membrane protein</topology>
    </subcellularLocation>
</comment>
<dbReference type="GO" id="GO:0005737">
    <property type="term" value="C:cytoplasm"/>
    <property type="evidence" value="ECO:0007669"/>
    <property type="project" value="TreeGrafter"/>
</dbReference>
<evidence type="ECO:0000256" key="7">
    <source>
        <dbReference type="ARBA" id="ARBA00023136"/>
    </source>
</evidence>
<comment type="caution">
    <text evidence="12">The sequence shown here is derived from an EMBL/GenBank/DDBJ whole genome shotgun (WGS) entry which is preliminary data.</text>
</comment>
<dbReference type="Proteomes" id="UP001142055">
    <property type="component" value="Chromosome 4"/>
</dbReference>
<feature type="domain" description="Peptidase M50" evidence="11">
    <location>
        <begin position="73"/>
        <end position="210"/>
    </location>
</feature>
<dbReference type="InterPro" id="IPR008915">
    <property type="entry name" value="Peptidase_M50"/>
</dbReference>
<evidence type="ECO:0000259" key="11">
    <source>
        <dbReference type="Pfam" id="PF02163"/>
    </source>
</evidence>
<feature type="transmembrane region" description="Helical" evidence="10">
    <location>
        <begin position="97"/>
        <end position="116"/>
    </location>
</feature>
<evidence type="ECO:0000313" key="12">
    <source>
        <dbReference type="EMBL" id="KAJ6215412.1"/>
    </source>
</evidence>
<dbReference type="Pfam" id="PF02163">
    <property type="entry name" value="Peptidase_M50"/>
    <property type="match status" value="1"/>
</dbReference>
<reference evidence="12" key="1">
    <citation type="submission" date="2022-12" db="EMBL/GenBank/DDBJ databases">
        <title>Genome assemblies of Blomia tropicalis.</title>
        <authorList>
            <person name="Cui Y."/>
        </authorList>
    </citation>
    <scope>NUCLEOTIDE SEQUENCE</scope>
    <source>
        <tissue evidence="12">Adult mites</tissue>
    </source>
</reference>
<keyword evidence="7 10" id="KW-0472">Membrane</keyword>
<feature type="transmembrane region" description="Helical" evidence="10">
    <location>
        <begin position="136"/>
        <end position="159"/>
    </location>
</feature>
<dbReference type="GO" id="GO:0004222">
    <property type="term" value="F:metalloendopeptidase activity"/>
    <property type="evidence" value="ECO:0007669"/>
    <property type="project" value="InterPro"/>
</dbReference>
<keyword evidence="13" id="KW-1185">Reference proteome</keyword>
<dbReference type="PRINTS" id="PR01000">
    <property type="entry name" value="SREBPS2PTASE"/>
</dbReference>
<name>A0A9Q0LZY2_BLOTA</name>
<sequence length="464" mass="53382">MVLLFPFALYTITSALIYSNGTQLLLSWLSTSTSTPPFANEVQHETNSLEYNSRFILIIPGLNVPSFDIFYFFFAAILASIIHELGHALAANRHRLTIDNVGFSVFLCLPAVFVSIEHNQIDRKLFKRLEITATGLMNNAMLCLITLTLFWANPLNLLYKQINGLMVINVDSASSISNGPNALKPYDVIQRLNGQMVRSIDQWTEELHHIQSHQTGFCVPTQFITSYSFSTSCHNLEQCCDKIDTKHESRLCFMVDNPTRLGQFESNSNELECNITKRLYESNLNIYDAVNPDRLYSSCVPVRRVTDIATQFCNKTSDCMTNYHGRDWCIWPLELDDRRTRLVVLEVESETKPNILFWGPPIELYQAIDLSPVRGRFNFISERIIQHWNTMLRYIFTFSFTIMIINMLPFNPMDGFHLIDLSSKIMINDQRIRHRIVRLINLFALIIMVATGIIVTIQLGQLFH</sequence>
<gene>
    <name evidence="12" type="ORF">RDWZM_009912</name>
</gene>
<organism evidence="12 13">
    <name type="scientific">Blomia tropicalis</name>
    <name type="common">Mite</name>
    <dbReference type="NCBI Taxonomy" id="40697"/>
    <lineage>
        <taxon>Eukaryota</taxon>
        <taxon>Metazoa</taxon>
        <taxon>Ecdysozoa</taxon>
        <taxon>Arthropoda</taxon>
        <taxon>Chelicerata</taxon>
        <taxon>Arachnida</taxon>
        <taxon>Acari</taxon>
        <taxon>Acariformes</taxon>
        <taxon>Sarcoptiformes</taxon>
        <taxon>Astigmata</taxon>
        <taxon>Glycyphagoidea</taxon>
        <taxon>Echimyopodidae</taxon>
        <taxon>Blomia</taxon>
    </lineage>
</organism>
<protein>
    <recommendedName>
        <fullName evidence="4">Membrane-bound transcription factor site-2 protease</fullName>
        <ecNumber evidence="3">3.4.24.85</ecNumber>
    </recommendedName>
    <alternativeName>
        <fullName evidence="8">Endopeptidase S2P</fullName>
    </alternativeName>
</protein>
<dbReference type="PANTHER" id="PTHR13325:SF3">
    <property type="entry name" value="MEMBRANE-BOUND TRANSCRIPTION FACTOR SITE-2 PROTEASE"/>
    <property type="match status" value="1"/>
</dbReference>
<dbReference type="AlphaFoldDB" id="A0A9Q0LZY2"/>
<evidence type="ECO:0000256" key="1">
    <source>
        <dbReference type="ARBA" id="ARBA00001350"/>
    </source>
</evidence>
<evidence type="ECO:0000256" key="9">
    <source>
        <dbReference type="ARBA" id="ARBA00045828"/>
    </source>
</evidence>
<dbReference type="GO" id="GO:0031293">
    <property type="term" value="P:membrane protein intracellular domain proteolysis"/>
    <property type="evidence" value="ECO:0007669"/>
    <property type="project" value="TreeGrafter"/>
</dbReference>
<evidence type="ECO:0000256" key="6">
    <source>
        <dbReference type="ARBA" id="ARBA00022989"/>
    </source>
</evidence>
<evidence type="ECO:0000313" key="13">
    <source>
        <dbReference type="Proteomes" id="UP001142055"/>
    </source>
</evidence>
<comment type="function">
    <text evidence="9">Zinc metalloprotease that mediates intramembrane proteolysis of proteins such as ATF6, ATF6B, SREBF1/SREBP1 and SREBF2/SREBP2. Catalyzes the second step in the proteolytic activation of the sterol regulatory element-binding proteins (SREBPs) SREBF1/SREBP1 and SREBF2/SREBP2: cleaves SREBPs within the first transmembrane segment, thereby releasing the N-terminal segment with a portion of the transmembrane segment attached. Mature N-terminal SREBP fragments shuttle to the nucleus and activate gene transcription. Also mediates the second step in the proteolytic activation of the cyclic AMP-dependent transcription factor ATF-6 (ATF6 and ATF6B). Involved in intramembrane proteolysis during bone formation. In astrocytes and osteoblasts, upon DNA damage and ER stress, mediates the second step of the regulated intramembrane proteolytic activation of the transcription factor CREB3L1, leading to the inhibition of cell-cycle progression.</text>
</comment>
<evidence type="ECO:0000256" key="2">
    <source>
        <dbReference type="ARBA" id="ARBA00004127"/>
    </source>
</evidence>
<dbReference type="EC" id="3.4.24.85" evidence="3"/>
<dbReference type="EMBL" id="JAPWDV010000004">
    <property type="protein sequence ID" value="KAJ6215412.1"/>
    <property type="molecule type" value="Genomic_DNA"/>
</dbReference>
<accession>A0A9Q0LZY2</accession>
<comment type="catalytic activity">
    <reaction evidence="1">
        <text>Cleaves several transcription factors that are type-2 transmembrane proteins within membrane-spanning domains. Known substrates include sterol regulatory element-binding protein (SREBP) -1, SREBP-2 and forms of the transcriptional activator ATF6. SREBP-2 is cleaved at the site 477-DRSRILL-|-CVLTFLCLSFNPLTSLLQWGGA-505. The residues Asn-Pro, 11 residues distal to the site of cleavage in the membrane-spanning domain, are important for cleavage by S2P endopeptidase. Replacement of either of these residues does not prevent cleavage, but there is no cleavage if both of these residues are replaced.</text>
        <dbReference type="EC" id="3.4.24.85"/>
    </reaction>
</comment>
<feature type="transmembrane region" description="Helical" evidence="10">
    <location>
        <begin position="69"/>
        <end position="90"/>
    </location>
</feature>
<dbReference type="PANTHER" id="PTHR13325">
    <property type="entry name" value="PROTEASE M50 MEMBRANE-BOUND TRANSCRIPTION FACTOR SITE 2 PROTEASE"/>
    <property type="match status" value="1"/>
</dbReference>
<feature type="transmembrane region" description="Helical" evidence="10">
    <location>
        <begin position="436"/>
        <end position="459"/>
    </location>
</feature>
<evidence type="ECO:0000256" key="3">
    <source>
        <dbReference type="ARBA" id="ARBA00012347"/>
    </source>
</evidence>
<evidence type="ECO:0000256" key="5">
    <source>
        <dbReference type="ARBA" id="ARBA00022692"/>
    </source>
</evidence>